<protein>
    <submittedName>
        <fullName evidence="1">Uncharacterized protein</fullName>
    </submittedName>
</protein>
<keyword evidence="2" id="KW-1185">Reference proteome</keyword>
<evidence type="ECO:0000313" key="1">
    <source>
        <dbReference type="EMBL" id="GEL26436.1"/>
    </source>
</evidence>
<organism evidence="1 2">
    <name type="scientific">Pseudonocardia sulfidoxydans NBRC 16205</name>
    <dbReference type="NCBI Taxonomy" id="1223511"/>
    <lineage>
        <taxon>Bacteria</taxon>
        <taxon>Bacillati</taxon>
        <taxon>Actinomycetota</taxon>
        <taxon>Actinomycetes</taxon>
        <taxon>Pseudonocardiales</taxon>
        <taxon>Pseudonocardiaceae</taxon>
        <taxon>Pseudonocardia</taxon>
    </lineage>
</organism>
<name>A0A511DNP0_9PSEU</name>
<evidence type="ECO:0000313" key="2">
    <source>
        <dbReference type="Proteomes" id="UP000321685"/>
    </source>
</evidence>
<dbReference type="AlphaFoldDB" id="A0A511DNP0"/>
<reference evidence="1 2" key="1">
    <citation type="submission" date="2019-07" db="EMBL/GenBank/DDBJ databases">
        <title>Whole genome shotgun sequence of Pseudonocardia sulfidoxydans NBRC 16205.</title>
        <authorList>
            <person name="Hosoyama A."/>
            <person name="Uohara A."/>
            <person name="Ohji S."/>
            <person name="Ichikawa N."/>
        </authorList>
    </citation>
    <scope>NUCLEOTIDE SEQUENCE [LARGE SCALE GENOMIC DNA]</scope>
    <source>
        <strain evidence="1 2">NBRC 16205</strain>
    </source>
</reference>
<dbReference type="RefSeq" id="WP_186817207.1">
    <property type="nucleotide sequence ID" value="NZ_BJVJ01000090.1"/>
</dbReference>
<gene>
    <name evidence="1" type="ORF">PSU4_53900</name>
</gene>
<dbReference type="Proteomes" id="UP000321685">
    <property type="component" value="Unassembled WGS sequence"/>
</dbReference>
<proteinExistence type="predicted"/>
<comment type="caution">
    <text evidence="1">The sequence shown here is derived from an EMBL/GenBank/DDBJ whole genome shotgun (WGS) entry which is preliminary data.</text>
</comment>
<accession>A0A511DNP0</accession>
<dbReference type="EMBL" id="BJVJ01000090">
    <property type="protein sequence ID" value="GEL26436.1"/>
    <property type="molecule type" value="Genomic_DNA"/>
</dbReference>
<sequence>MNAGWTRSEWATHFSRTVAEEIRLGIRSGVLTWAEADELLARLRVVVDQALEPIS</sequence>